<keyword evidence="15 17" id="KW-0539">Nucleus</keyword>
<dbReference type="CDD" id="cd20074">
    <property type="entry name" value="XPF_nuclease_Mus81"/>
    <property type="match status" value="1"/>
</dbReference>
<dbReference type="Gene3D" id="3.40.50.10130">
    <property type="match status" value="1"/>
</dbReference>
<evidence type="ECO:0000256" key="14">
    <source>
        <dbReference type="ARBA" id="ARBA00023204"/>
    </source>
</evidence>
<dbReference type="GO" id="GO:0051301">
    <property type="term" value="P:cell division"/>
    <property type="evidence" value="ECO:0007669"/>
    <property type="project" value="UniProtKB-KW"/>
</dbReference>
<dbReference type="InterPro" id="IPR033309">
    <property type="entry name" value="Mus81"/>
</dbReference>
<evidence type="ECO:0000256" key="2">
    <source>
        <dbReference type="ARBA" id="ARBA00004123"/>
    </source>
</evidence>
<evidence type="ECO:0000256" key="1">
    <source>
        <dbReference type="ARBA" id="ARBA00001946"/>
    </source>
</evidence>
<dbReference type="GO" id="GO:0008821">
    <property type="term" value="F:crossover junction DNA endonuclease activity"/>
    <property type="evidence" value="ECO:0007669"/>
    <property type="project" value="UniProtKB-UniRule"/>
</dbReference>
<organism evidence="19 20">
    <name type="scientific">Malus domestica</name>
    <name type="common">Apple</name>
    <name type="synonym">Pyrus malus</name>
    <dbReference type="NCBI Taxonomy" id="3750"/>
    <lineage>
        <taxon>Eukaryota</taxon>
        <taxon>Viridiplantae</taxon>
        <taxon>Streptophyta</taxon>
        <taxon>Embryophyta</taxon>
        <taxon>Tracheophyta</taxon>
        <taxon>Spermatophyta</taxon>
        <taxon>Magnoliopsida</taxon>
        <taxon>eudicotyledons</taxon>
        <taxon>Gunneridae</taxon>
        <taxon>Pentapetalae</taxon>
        <taxon>rosids</taxon>
        <taxon>fabids</taxon>
        <taxon>Rosales</taxon>
        <taxon>Rosaceae</taxon>
        <taxon>Amygdaloideae</taxon>
        <taxon>Maleae</taxon>
        <taxon>Malus</taxon>
    </lineage>
</organism>
<dbReference type="GO" id="GO:0048476">
    <property type="term" value="C:Holliday junction resolvase complex"/>
    <property type="evidence" value="ECO:0007669"/>
    <property type="project" value="UniProtKB-UniRule"/>
</dbReference>
<keyword evidence="7 17" id="KW-0479">Metal-binding</keyword>
<dbReference type="GO" id="GO:0005634">
    <property type="term" value="C:nucleus"/>
    <property type="evidence" value="ECO:0007669"/>
    <property type="project" value="UniProtKB-SubCell"/>
</dbReference>
<comment type="subcellular location">
    <subcellularLocation>
        <location evidence="2 17">Nucleus</location>
    </subcellularLocation>
</comment>
<dbReference type="FunFam" id="3.40.50.10130:FF:000005">
    <property type="entry name" value="crossover junction endonuclease MUS81 isoform X1"/>
    <property type="match status" value="1"/>
</dbReference>
<evidence type="ECO:0000259" key="18">
    <source>
        <dbReference type="SMART" id="SM00891"/>
    </source>
</evidence>
<dbReference type="GO" id="GO:0046872">
    <property type="term" value="F:metal ion binding"/>
    <property type="evidence" value="ECO:0007669"/>
    <property type="project" value="UniProtKB-UniRule"/>
</dbReference>
<dbReference type="GO" id="GO:0031573">
    <property type="term" value="P:mitotic intra-S DNA damage checkpoint signaling"/>
    <property type="evidence" value="ECO:0007669"/>
    <property type="project" value="TreeGrafter"/>
</dbReference>
<dbReference type="InterPro" id="IPR047416">
    <property type="entry name" value="XPF_nuclease_Mus81"/>
</dbReference>
<dbReference type="GO" id="GO:0000727">
    <property type="term" value="P:double-strand break repair via break-induced replication"/>
    <property type="evidence" value="ECO:0007669"/>
    <property type="project" value="UniProtKB-UniRule"/>
</dbReference>
<comment type="cofactor">
    <cofactor evidence="1 17">
        <name>Mg(2+)</name>
        <dbReference type="ChEBI" id="CHEBI:18420"/>
    </cofactor>
</comment>
<dbReference type="GO" id="GO:0000712">
    <property type="term" value="P:resolution of meiotic recombination intermediates"/>
    <property type="evidence" value="ECO:0007669"/>
    <property type="project" value="TreeGrafter"/>
</dbReference>
<dbReference type="InterPro" id="IPR047417">
    <property type="entry name" value="WHD_MUS81"/>
</dbReference>
<reference evidence="19 20" key="1">
    <citation type="submission" date="2018-10" db="EMBL/GenBank/DDBJ databases">
        <title>A high-quality apple genome assembly.</title>
        <authorList>
            <person name="Hu J."/>
        </authorList>
    </citation>
    <scope>NUCLEOTIDE SEQUENCE [LARGE SCALE GENOMIC DNA]</scope>
    <source>
        <strain evidence="20">cv. HFTH1</strain>
        <tissue evidence="19">Young leaf</tissue>
    </source>
</reference>
<keyword evidence="16" id="KW-0469">Meiosis</keyword>
<dbReference type="Gene3D" id="1.10.150.670">
    <property type="entry name" value="Crossover junction endonuclease EME1, DNA-binding domain"/>
    <property type="match status" value="1"/>
</dbReference>
<dbReference type="PANTHER" id="PTHR13451">
    <property type="entry name" value="CLASS II CROSSOVER JUNCTION ENDONUCLEASE MUS81"/>
    <property type="match status" value="1"/>
</dbReference>
<evidence type="ECO:0000256" key="11">
    <source>
        <dbReference type="ARBA" id="ARBA00022801"/>
    </source>
</evidence>
<evidence type="ECO:0000256" key="4">
    <source>
        <dbReference type="ARBA" id="ARBA00017114"/>
    </source>
</evidence>
<dbReference type="Gene3D" id="1.10.10.10">
    <property type="entry name" value="Winged helix-like DNA-binding domain superfamily/Winged helix DNA-binding domain"/>
    <property type="match status" value="1"/>
</dbReference>
<keyword evidence="20" id="KW-1185">Reference proteome</keyword>
<dbReference type="SUPFAM" id="SSF52980">
    <property type="entry name" value="Restriction endonuclease-like"/>
    <property type="match status" value="1"/>
</dbReference>
<keyword evidence="6 17" id="KW-0540">Nuclease</keyword>
<dbReference type="EMBL" id="RDQH01000328">
    <property type="protein sequence ID" value="RXI05305.1"/>
    <property type="molecule type" value="Genomic_DNA"/>
</dbReference>
<keyword evidence="10" id="KW-0498">Mitosis</keyword>
<evidence type="ECO:0000256" key="6">
    <source>
        <dbReference type="ARBA" id="ARBA00022722"/>
    </source>
</evidence>
<dbReference type="AlphaFoldDB" id="A0A498KHS7"/>
<evidence type="ECO:0000256" key="8">
    <source>
        <dbReference type="ARBA" id="ARBA00022759"/>
    </source>
</evidence>
<name>A0A498KHS7_MALDO</name>
<evidence type="ECO:0000313" key="19">
    <source>
        <dbReference type="EMBL" id="RXI05305.1"/>
    </source>
</evidence>
<dbReference type="SMART" id="SM00891">
    <property type="entry name" value="ERCC4"/>
    <property type="match status" value="1"/>
</dbReference>
<sequence length="679" mass="76519">MERQKRTVVCPENEELATYMLSKWQEMADQRPKGISENIEMTLSKAYANLCKSKNPIKTLKDFSQIKGIGKWILKLMKGFFDTASDNSEPEDITKKGKRTKGSRRYVPQKNSVSYALLITLYRGIESGNEFMRKQELIDAAEASGLSRVPIMPEKGKGKPGHFATSAREWYSGWSCMTTLINKGLVVKSSNPAKYMLTPEGKETASECLTRSGMEKPVGKTSHATGLSGNGDNISHQELAHYDSATVATLVSTNLSTKEKSFDIPQEYLDKYMCMGYSREQIVQAFTEVSETSNDKEMSSLWPSVLCRLREDEVYGLHLKSQSLREDLCPASVTHAVANGLRDFVVSENRLAKFSLDGGHVPKINSDESLPKSFTLRACSSTSHSVPKSCSNGLEASSNVLSIPPLRFGERFEEAYEVILVLDDREQFATQGSRSRRLIENVRTQFKIKIEVRRLPVGDGIWIARHKQLESEYVLDFIVERKNVDDLRCSIRDNRYRDQKLRLLRCGLKKLIYLVEGDPNTSEAAESIKTACFTTEILEGFDVQRTIGLADTLKKYVYLTQAIAQYYKSEFSEEQCKHAGVCPPFDEFIRRCQDLDKMTVSDVFAVQLMQVPQVTEEVAIAVLDMYPTLLSLARAYSLLEGDLRAQEGMLRTQSNNAVNASASKNIFQLFQAKEPTIFR</sequence>
<protein>
    <recommendedName>
        <fullName evidence="4 17">Crossover junction endonuclease MUS81</fullName>
        <ecNumber evidence="17">3.1.22.-</ecNumber>
    </recommendedName>
</protein>
<dbReference type="PANTHER" id="PTHR13451:SF0">
    <property type="entry name" value="CROSSOVER JUNCTION ENDONUCLEASE MUS81"/>
    <property type="match status" value="1"/>
</dbReference>
<dbReference type="EC" id="3.1.22.-" evidence="17"/>
<evidence type="ECO:0000256" key="7">
    <source>
        <dbReference type="ARBA" id="ARBA00022723"/>
    </source>
</evidence>
<evidence type="ECO:0000256" key="10">
    <source>
        <dbReference type="ARBA" id="ARBA00022776"/>
    </source>
</evidence>
<dbReference type="InterPro" id="IPR036388">
    <property type="entry name" value="WH-like_DNA-bd_sf"/>
</dbReference>
<proteinExistence type="inferred from homology"/>
<dbReference type="Pfam" id="PF21136">
    <property type="entry name" value="WHD_MUS81"/>
    <property type="match status" value="1"/>
</dbReference>
<dbReference type="GO" id="GO:0006308">
    <property type="term" value="P:DNA catabolic process"/>
    <property type="evidence" value="ECO:0007669"/>
    <property type="project" value="UniProtKB-UniRule"/>
</dbReference>
<evidence type="ECO:0000256" key="5">
    <source>
        <dbReference type="ARBA" id="ARBA00022618"/>
    </source>
</evidence>
<evidence type="ECO:0000256" key="12">
    <source>
        <dbReference type="ARBA" id="ARBA00022842"/>
    </source>
</evidence>
<keyword evidence="13 17" id="KW-0233">DNA recombination</keyword>
<keyword evidence="12 17" id="KW-0460">Magnesium</keyword>
<evidence type="ECO:0000256" key="3">
    <source>
        <dbReference type="ARBA" id="ARBA00010015"/>
    </source>
</evidence>
<evidence type="ECO:0000256" key="9">
    <source>
        <dbReference type="ARBA" id="ARBA00022763"/>
    </source>
</evidence>
<evidence type="ECO:0000256" key="13">
    <source>
        <dbReference type="ARBA" id="ARBA00023172"/>
    </source>
</evidence>
<keyword evidence="14 17" id="KW-0234">DNA repair</keyword>
<feature type="domain" description="ERCC4" evidence="18">
    <location>
        <begin position="419"/>
        <end position="519"/>
    </location>
</feature>
<keyword evidence="8 17" id="KW-0255">Endonuclease</keyword>
<evidence type="ECO:0000256" key="17">
    <source>
        <dbReference type="RuleBase" id="RU369042"/>
    </source>
</evidence>
<keyword evidence="9 17" id="KW-0227">DNA damage</keyword>
<keyword evidence="11 17" id="KW-0378">Hydrolase</keyword>
<dbReference type="GO" id="GO:0048257">
    <property type="term" value="F:3'-flap endonuclease activity"/>
    <property type="evidence" value="ECO:0007669"/>
    <property type="project" value="TreeGrafter"/>
</dbReference>
<comment type="subunit">
    <text evidence="17">Interacts with EME1.</text>
</comment>
<dbReference type="InterPro" id="IPR011335">
    <property type="entry name" value="Restrct_endonuc-II-like"/>
</dbReference>
<comment type="function">
    <text evidence="17">Interacts with EME1 to form a DNA structure-specific endonuclease with substrate preference for branched DNA structures with a 5'-end at the branch nick. Typical substrates include 3'-flap structures, D-loops, replication forks and nicked Holliday junctions. May be required in mitosis for the processing of stalled or collapsed replication fork intermediates. May be required in meiosis for the repair of meiosis-specific double strand breaks subsequent to single-end invasion (SEI).</text>
</comment>
<dbReference type="InterPro" id="IPR042530">
    <property type="entry name" value="EME1/EME2_C"/>
</dbReference>
<gene>
    <name evidence="19" type="ORF">DVH24_006562</name>
</gene>
<evidence type="ECO:0000256" key="16">
    <source>
        <dbReference type="ARBA" id="ARBA00023254"/>
    </source>
</evidence>
<comment type="caution">
    <text evidence="19">The sequence shown here is derived from an EMBL/GenBank/DDBJ whole genome shotgun (WGS) entry which is preliminary data.</text>
</comment>
<evidence type="ECO:0000313" key="20">
    <source>
        <dbReference type="Proteomes" id="UP000290289"/>
    </source>
</evidence>
<comment type="similarity">
    <text evidence="3 17">Belongs to the XPF family.</text>
</comment>
<keyword evidence="10" id="KW-0131">Cell cycle</keyword>
<accession>A0A498KHS7</accession>
<dbReference type="Pfam" id="PF02732">
    <property type="entry name" value="ERCC4"/>
    <property type="match status" value="1"/>
</dbReference>
<dbReference type="Proteomes" id="UP000290289">
    <property type="component" value="Chromosome 2"/>
</dbReference>
<evidence type="ECO:0000256" key="15">
    <source>
        <dbReference type="ARBA" id="ARBA00023242"/>
    </source>
</evidence>
<dbReference type="InterPro" id="IPR006166">
    <property type="entry name" value="ERCC4_domain"/>
</dbReference>
<dbReference type="FunFam" id="1.10.10.10:FF:000307">
    <property type="entry name" value="Crossover junction endonuclease MUS81"/>
    <property type="match status" value="1"/>
</dbReference>
<keyword evidence="5" id="KW-0132">Cell division</keyword>
<dbReference type="GO" id="GO:0003677">
    <property type="term" value="F:DNA binding"/>
    <property type="evidence" value="ECO:0007669"/>
    <property type="project" value="UniProtKB-UniRule"/>
</dbReference>
<dbReference type="CDD" id="cd21036">
    <property type="entry name" value="WH_MUS81"/>
    <property type="match status" value="1"/>
</dbReference>
<dbReference type="STRING" id="3750.A0A498KHS7"/>